<dbReference type="Proteomes" id="UP000218968">
    <property type="component" value="Chromosome"/>
</dbReference>
<dbReference type="EC" id="4.3.2.10" evidence="10"/>
<comment type="subunit">
    <text evidence="2 10">Heterodimer of HisH and HisF.</text>
</comment>
<evidence type="ECO:0000313" key="13">
    <source>
        <dbReference type="EMBL" id="ATD67404.1"/>
    </source>
</evidence>
<dbReference type="GO" id="GO:0005737">
    <property type="term" value="C:cytoplasm"/>
    <property type="evidence" value="ECO:0007669"/>
    <property type="project" value="UniProtKB-SubCell"/>
</dbReference>
<dbReference type="EC" id="3.5.1.2" evidence="10"/>
<dbReference type="CDD" id="cd01748">
    <property type="entry name" value="GATase1_IGP_Synthase"/>
    <property type="match status" value="1"/>
</dbReference>
<dbReference type="HAMAP" id="MF_00278">
    <property type="entry name" value="HisH"/>
    <property type="match status" value="1"/>
</dbReference>
<feature type="active site" description="Nucleophile" evidence="10 11">
    <location>
        <position position="78"/>
    </location>
</feature>
<dbReference type="SUPFAM" id="SSF52317">
    <property type="entry name" value="Class I glutamine amidotransferase-like"/>
    <property type="match status" value="1"/>
</dbReference>
<dbReference type="Pfam" id="PF00117">
    <property type="entry name" value="GATase"/>
    <property type="match status" value="1"/>
</dbReference>
<keyword evidence="5 10" id="KW-0315">Glutamine amidotransferase</keyword>
<dbReference type="UniPathway" id="UPA00031">
    <property type="reaction ID" value="UER00010"/>
</dbReference>
<dbReference type="InterPro" id="IPR017926">
    <property type="entry name" value="GATASE"/>
</dbReference>
<evidence type="ECO:0000256" key="9">
    <source>
        <dbReference type="ARBA" id="ARBA00049534"/>
    </source>
</evidence>
<dbReference type="Gene3D" id="3.40.50.880">
    <property type="match status" value="1"/>
</dbReference>
<dbReference type="PANTHER" id="PTHR42701:SF1">
    <property type="entry name" value="IMIDAZOLE GLYCEROL PHOSPHATE SYNTHASE SUBUNIT HISH"/>
    <property type="match status" value="1"/>
</dbReference>
<dbReference type="GO" id="GO:0016829">
    <property type="term" value="F:lyase activity"/>
    <property type="evidence" value="ECO:0007669"/>
    <property type="project" value="UniProtKB-KW"/>
</dbReference>
<evidence type="ECO:0000256" key="3">
    <source>
        <dbReference type="ARBA" id="ARBA00022605"/>
    </source>
</evidence>
<evidence type="ECO:0000256" key="2">
    <source>
        <dbReference type="ARBA" id="ARBA00011152"/>
    </source>
</evidence>
<keyword evidence="6 10" id="KW-0368">Histidine biosynthesis</keyword>
<dbReference type="InterPro" id="IPR029062">
    <property type="entry name" value="Class_I_gatase-like"/>
</dbReference>
<keyword evidence="4 10" id="KW-0378">Hydrolase</keyword>
<dbReference type="PRINTS" id="PR00097">
    <property type="entry name" value="ANTSNTHASEII"/>
</dbReference>
<feature type="domain" description="Glutamine amidotransferase" evidence="12">
    <location>
        <begin position="5"/>
        <end position="194"/>
    </location>
</feature>
<keyword evidence="7 10" id="KW-0456">Lyase</keyword>
<keyword evidence="10" id="KW-0963">Cytoplasm</keyword>
<evidence type="ECO:0000256" key="5">
    <source>
        <dbReference type="ARBA" id="ARBA00022962"/>
    </source>
</evidence>
<accession>A0A290XE16</accession>
<dbReference type="EMBL" id="CP023406">
    <property type="protein sequence ID" value="ATD67404.1"/>
    <property type="molecule type" value="Genomic_DNA"/>
</dbReference>
<gene>
    <name evidence="10 13" type="primary">hisH</name>
    <name evidence="13" type="ORF">CNR27_08125</name>
</gene>
<evidence type="ECO:0000256" key="8">
    <source>
        <dbReference type="ARBA" id="ARBA00047838"/>
    </source>
</evidence>
<dbReference type="OrthoDB" id="9807137at2"/>
<dbReference type="KEGG" id="lum:CNR27_08125"/>
<feature type="active site" evidence="10 11">
    <location>
        <position position="178"/>
    </location>
</feature>
<dbReference type="PANTHER" id="PTHR42701">
    <property type="entry name" value="IMIDAZOLE GLYCEROL PHOSPHATE SYNTHASE SUBUNIT HISH"/>
    <property type="match status" value="1"/>
</dbReference>
<dbReference type="PROSITE" id="PS51273">
    <property type="entry name" value="GATASE_TYPE_1"/>
    <property type="match status" value="1"/>
</dbReference>
<evidence type="ECO:0000256" key="10">
    <source>
        <dbReference type="HAMAP-Rule" id="MF_00278"/>
    </source>
</evidence>
<feature type="active site" evidence="10 11">
    <location>
        <position position="180"/>
    </location>
</feature>
<comment type="catalytic activity">
    <reaction evidence="9 10">
        <text>L-glutamine + H2O = L-glutamate + NH4(+)</text>
        <dbReference type="Rhea" id="RHEA:15889"/>
        <dbReference type="ChEBI" id="CHEBI:15377"/>
        <dbReference type="ChEBI" id="CHEBI:28938"/>
        <dbReference type="ChEBI" id="CHEBI:29985"/>
        <dbReference type="ChEBI" id="CHEBI:58359"/>
        <dbReference type="EC" id="3.5.1.2"/>
    </reaction>
</comment>
<evidence type="ECO:0000256" key="7">
    <source>
        <dbReference type="ARBA" id="ARBA00023239"/>
    </source>
</evidence>
<reference evidence="14" key="1">
    <citation type="submission" date="2017-09" db="EMBL/GenBank/DDBJ databases">
        <title>Luteimonas liuhanmingii sp.nov., isolated from the intestinal contents of Tibetan Plateau Pika in Yushu, Qinghai Province, China.</title>
        <authorList>
            <person name="Gui Z."/>
        </authorList>
    </citation>
    <scope>NUCLEOTIDE SEQUENCE [LARGE SCALE GENOMIC DNA]</scope>
    <source>
        <strain evidence="14">100111</strain>
    </source>
</reference>
<evidence type="ECO:0000313" key="14">
    <source>
        <dbReference type="Proteomes" id="UP000218968"/>
    </source>
</evidence>
<dbReference type="InterPro" id="IPR010139">
    <property type="entry name" value="Imidazole-glycPsynth_HisH"/>
</dbReference>
<evidence type="ECO:0000256" key="1">
    <source>
        <dbReference type="ARBA" id="ARBA00005091"/>
    </source>
</evidence>
<sequence length="200" mass="21085">MMRVVIVDAGGANTGSVRYAFERLDIDATLVTDAASIRAADRVILPGVGTAAQVMARLAQLDLVEVLRTLERPLLGICVGMQLLFDASDEGEVAGLGVLPGRVSRLAGGPGLRVPHMGWSTLRALRADPLVEGIDGEQAYFVHSYAAPVTDDCVMAGDHGQAFAAVVRRGHIAGTQFHPERSAGIGARVLRNFLSPAFEA</sequence>
<dbReference type="AlphaFoldDB" id="A0A290XE16"/>
<evidence type="ECO:0000256" key="6">
    <source>
        <dbReference type="ARBA" id="ARBA00023102"/>
    </source>
</evidence>
<dbReference type="GO" id="GO:0004359">
    <property type="term" value="F:glutaminase activity"/>
    <property type="evidence" value="ECO:0007669"/>
    <property type="project" value="UniProtKB-EC"/>
</dbReference>
<evidence type="ECO:0000256" key="4">
    <source>
        <dbReference type="ARBA" id="ARBA00022801"/>
    </source>
</evidence>
<comment type="pathway">
    <text evidence="1 10">Amino-acid biosynthesis; L-histidine biosynthesis; L-histidine from 5-phospho-alpha-D-ribose 1-diphosphate: step 5/9.</text>
</comment>
<keyword evidence="14" id="KW-1185">Reference proteome</keyword>
<comment type="function">
    <text evidence="10">IGPS catalyzes the conversion of PRFAR and glutamine to IGP, AICAR and glutamate. The HisH subunit catalyzes the hydrolysis of glutamine to glutamate and ammonia as part of the synthesis of IGP and AICAR. The resulting ammonia molecule is channeled to the active site of HisF.</text>
</comment>
<dbReference type="NCBIfam" id="TIGR01855">
    <property type="entry name" value="IMP_synth_hisH"/>
    <property type="match status" value="1"/>
</dbReference>
<keyword evidence="3 10" id="KW-0028">Amino-acid biosynthesis</keyword>
<organism evidence="13 14">
    <name type="scientific">Luteimonas chenhongjianii</name>
    <dbReference type="NCBI Taxonomy" id="2006110"/>
    <lineage>
        <taxon>Bacteria</taxon>
        <taxon>Pseudomonadati</taxon>
        <taxon>Pseudomonadota</taxon>
        <taxon>Gammaproteobacteria</taxon>
        <taxon>Lysobacterales</taxon>
        <taxon>Lysobacteraceae</taxon>
        <taxon>Luteimonas</taxon>
    </lineage>
</organism>
<dbReference type="GO" id="GO:0000107">
    <property type="term" value="F:imidazoleglycerol-phosphate synthase activity"/>
    <property type="evidence" value="ECO:0007669"/>
    <property type="project" value="UniProtKB-UniRule"/>
</dbReference>
<dbReference type="PIRSF" id="PIRSF000495">
    <property type="entry name" value="Amidotransf_hisH"/>
    <property type="match status" value="1"/>
</dbReference>
<evidence type="ECO:0000256" key="11">
    <source>
        <dbReference type="PIRSR" id="PIRSR000495-1"/>
    </source>
</evidence>
<proteinExistence type="inferred from homology"/>
<comment type="subcellular location">
    <subcellularLocation>
        <location evidence="10">Cytoplasm</location>
    </subcellularLocation>
</comment>
<evidence type="ECO:0000259" key="12">
    <source>
        <dbReference type="Pfam" id="PF00117"/>
    </source>
</evidence>
<protein>
    <recommendedName>
        <fullName evidence="10">Imidazole glycerol phosphate synthase subunit HisH</fullName>
        <ecNumber evidence="10">4.3.2.10</ecNumber>
    </recommendedName>
    <alternativeName>
        <fullName evidence="10">IGP synthase glutaminase subunit</fullName>
        <ecNumber evidence="10">3.5.1.2</ecNumber>
    </alternativeName>
    <alternativeName>
        <fullName evidence="10">IGP synthase subunit HisH</fullName>
    </alternativeName>
    <alternativeName>
        <fullName evidence="10">ImGP synthase subunit HisH</fullName>
        <shortName evidence="10">IGPS subunit HisH</shortName>
    </alternativeName>
</protein>
<name>A0A290XE16_9GAMM</name>
<dbReference type="GO" id="GO:0000105">
    <property type="term" value="P:L-histidine biosynthetic process"/>
    <property type="evidence" value="ECO:0007669"/>
    <property type="project" value="UniProtKB-UniRule"/>
</dbReference>
<comment type="catalytic activity">
    <reaction evidence="8 10">
        <text>5-[(5-phospho-1-deoxy-D-ribulos-1-ylimino)methylamino]-1-(5-phospho-beta-D-ribosyl)imidazole-4-carboxamide + L-glutamine = D-erythro-1-(imidazol-4-yl)glycerol 3-phosphate + 5-amino-1-(5-phospho-beta-D-ribosyl)imidazole-4-carboxamide + L-glutamate + H(+)</text>
        <dbReference type="Rhea" id="RHEA:24793"/>
        <dbReference type="ChEBI" id="CHEBI:15378"/>
        <dbReference type="ChEBI" id="CHEBI:29985"/>
        <dbReference type="ChEBI" id="CHEBI:58278"/>
        <dbReference type="ChEBI" id="CHEBI:58359"/>
        <dbReference type="ChEBI" id="CHEBI:58475"/>
        <dbReference type="ChEBI" id="CHEBI:58525"/>
        <dbReference type="EC" id="4.3.2.10"/>
    </reaction>
</comment>